<feature type="non-terminal residue" evidence="1">
    <location>
        <position position="99"/>
    </location>
</feature>
<evidence type="ECO:0000313" key="1">
    <source>
        <dbReference type="EMBL" id="ABN49308.1"/>
    </source>
</evidence>
<dbReference type="EMBL" id="BT030169">
    <property type="protein sequence ID" value="ABN49308.1"/>
    <property type="molecule type" value="mRNA"/>
</dbReference>
<protein>
    <submittedName>
        <fullName evidence="1">IP17767p</fullName>
    </submittedName>
</protein>
<dbReference type="AlphaFoldDB" id="A2VEK0"/>
<organism evidence="1">
    <name type="scientific">Drosophila melanogaster</name>
    <name type="common">Fruit fly</name>
    <dbReference type="NCBI Taxonomy" id="7227"/>
    <lineage>
        <taxon>Eukaryota</taxon>
        <taxon>Metazoa</taxon>
        <taxon>Ecdysozoa</taxon>
        <taxon>Arthropoda</taxon>
        <taxon>Hexapoda</taxon>
        <taxon>Insecta</taxon>
        <taxon>Pterygota</taxon>
        <taxon>Neoptera</taxon>
        <taxon>Endopterygota</taxon>
        <taxon>Diptera</taxon>
        <taxon>Brachycera</taxon>
        <taxon>Muscomorpha</taxon>
        <taxon>Ephydroidea</taxon>
        <taxon>Drosophilidae</taxon>
        <taxon>Drosophila</taxon>
        <taxon>Sophophora</taxon>
    </lineage>
</organism>
<sequence>MHWSQRDFGPKDTQYDNNISRARSEYCQYGASCNRENTGVLAALRFESHKCGGKCPACGWNRLMIYILLYIYQTFSDQCYVSYTNILLAARFIKKKKKK</sequence>
<name>A2VEK0_DROME</name>
<accession>A2VEK0</accession>
<proteinExistence type="evidence at transcript level"/>
<reference evidence="1" key="1">
    <citation type="submission" date="2007-02" db="EMBL/GenBank/DDBJ databases">
        <authorList>
            <person name="Stapleton M."/>
            <person name="Carlson J."/>
            <person name="Frise E."/>
            <person name="Kapadia B."/>
            <person name="Park S."/>
            <person name="Wan K."/>
            <person name="Yu C."/>
            <person name="Celniker S."/>
        </authorList>
    </citation>
    <scope>NUCLEOTIDE SEQUENCE</scope>
</reference>